<comment type="caution">
    <text evidence="1">The sequence shown here is derived from an EMBL/GenBank/DDBJ whole genome shotgun (WGS) entry which is preliminary data.</text>
</comment>
<gene>
    <name evidence="1" type="ORF">GGX14DRAFT_434214</name>
</gene>
<accession>A0AAD6VU29</accession>
<reference evidence="1" key="1">
    <citation type="submission" date="2023-03" db="EMBL/GenBank/DDBJ databases">
        <title>Massive genome expansion in bonnet fungi (Mycena s.s.) driven by repeated elements and novel gene families across ecological guilds.</title>
        <authorList>
            <consortium name="Lawrence Berkeley National Laboratory"/>
            <person name="Harder C.B."/>
            <person name="Miyauchi S."/>
            <person name="Viragh M."/>
            <person name="Kuo A."/>
            <person name="Thoen E."/>
            <person name="Andreopoulos B."/>
            <person name="Lu D."/>
            <person name="Skrede I."/>
            <person name="Drula E."/>
            <person name="Henrissat B."/>
            <person name="Morin E."/>
            <person name="Kohler A."/>
            <person name="Barry K."/>
            <person name="LaButti K."/>
            <person name="Morin E."/>
            <person name="Salamov A."/>
            <person name="Lipzen A."/>
            <person name="Mereny Z."/>
            <person name="Hegedus B."/>
            <person name="Baldrian P."/>
            <person name="Stursova M."/>
            <person name="Weitz H."/>
            <person name="Taylor A."/>
            <person name="Grigoriev I.V."/>
            <person name="Nagy L.G."/>
            <person name="Martin F."/>
            <person name="Kauserud H."/>
        </authorList>
    </citation>
    <scope>NUCLEOTIDE SEQUENCE</scope>
    <source>
        <strain evidence="1">9144</strain>
    </source>
</reference>
<evidence type="ECO:0000313" key="2">
    <source>
        <dbReference type="Proteomes" id="UP001219525"/>
    </source>
</evidence>
<proteinExistence type="predicted"/>
<evidence type="ECO:0000313" key="1">
    <source>
        <dbReference type="EMBL" id="KAJ7220338.1"/>
    </source>
</evidence>
<dbReference type="EMBL" id="JARJCW010000010">
    <property type="protein sequence ID" value="KAJ7220338.1"/>
    <property type="molecule type" value="Genomic_DNA"/>
</dbReference>
<dbReference type="Proteomes" id="UP001219525">
    <property type="component" value="Unassembled WGS sequence"/>
</dbReference>
<protein>
    <recommendedName>
        <fullName evidence="3">F-box domain-containing protein</fullName>
    </recommendedName>
</protein>
<dbReference type="Gene3D" id="3.80.10.10">
    <property type="entry name" value="Ribonuclease Inhibitor"/>
    <property type="match status" value="1"/>
</dbReference>
<keyword evidence="2" id="KW-1185">Reference proteome</keyword>
<dbReference type="SUPFAM" id="SSF52047">
    <property type="entry name" value="RNI-like"/>
    <property type="match status" value="1"/>
</dbReference>
<evidence type="ECO:0008006" key="3">
    <source>
        <dbReference type="Google" id="ProtNLM"/>
    </source>
</evidence>
<dbReference type="AlphaFoldDB" id="A0AAD6VU29"/>
<sequence>MRVCRRWKDIAVSVCELWSFLNIRCYQVSADRIMVRRGVLRGFTTWFSRAQARPLSMTLCLPRETRGNVKTEELDISAVLPRLWRLELRYRGCGPPISSGTYLPLLKCLTISLGDSELEAVLKHAPLLTELSWSRLSAGDLDFRWFTSSMLTKLELGRGDQKVSATQFISILENFPSLTDLSFCVDLQAFNTRPPLTFPNLQSLTLNYHFLQLRELNHGVPPIPPIRLLDLVTLPHLVRLHCTSPLRQDVLSAFISRSACAVRELECQFYDYDTVHRPFQSDVLESDIWGSLSLCPSVETLDITLESDITFFLEGIDTEKKKYSRAAPLLLPALQHLTITYSGTTACKTRINYSDIIDIVRRRREDTETPALKSLHIMIDESTEWDLYPGDTLAAEFHRLISGGLDFTIGSDKKVVWP</sequence>
<name>A0AAD6VU29_9AGAR</name>
<organism evidence="1 2">
    <name type="scientific">Mycena pura</name>
    <dbReference type="NCBI Taxonomy" id="153505"/>
    <lineage>
        <taxon>Eukaryota</taxon>
        <taxon>Fungi</taxon>
        <taxon>Dikarya</taxon>
        <taxon>Basidiomycota</taxon>
        <taxon>Agaricomycotina</taxon>
        <taxon>Agaricomycetes</taxon>
        <taxon>Agaricomycetidae</taxon>
        <taxon>Agaricales</taxon>
        <taxon>Marasmiineae</taxon>
        <taxon>Mycenaceae</taxon>
        <taxon>Mycena</taxon>
    </lineage>
</organism>
<dbReference type="InterPro" id="IPR032675">
    <property type="entry name" value="LRR_dom_sf"/>
</dbReference>